<evidence type="ECO:0000259" key="5">
    <source>
        <dbReference type="Pfam" id="PF08100"/>
    </source>
</evidence>
<keyword evidence="1 6" id="KW-0489">Methyltransferase</keyword>
<sequence>MSATQQLSQLKSLQETLNAAIDTFKAELEKQQLPEPSLTTSKPHPIDDISYIPSPAMYEARRTGVAACNLIKYLLESPYDAVGGNTWMTLESAAIRLAADLGIADILVACPDPEVGLTVDEIAKRTEVDAAKLERVLRLLVSQNWFRESKPGYFANNRRSLLVQKSQPGWHLITFMNEMFHRISCALPEHINNPSKEFRFATDPHHTAWNIAYKTELPYFGADGWLAKYPGEAEKFGLAMGAVGPTSDPGVAADFPWAEIAAGKDAIVDVGGGQGTLCCSLAARYPSIKQFVVQDLPETRAAAEPFIASKGLTGRVVFEEQDFFKPQRRKGTGTYVFVMQRVLHDWPTSEGARMLAQMRDALKESPGSVLLVIDTIIQPGFLSTSGPSAKESLESEEKVGIYKPIPPPPFIPADFGEASRIPHQVNVALTAMCNTFERTLPQLKEMVESAGLKIKEVHATRGWASITEVVLP</sequence>
<name>S7QJJ0_GLOTA</name>
<evidence type="ECO:0000313" key="6">
    <source>
        <dbReference type="EMBL" id="EPQ59856.1"/>
    </source>
</evidence>
<dbReference type="Pfam" id="PF08100">
    <property type="entry name" value="Dimerisation"/>
    <property type="match status" value="1"/>
</dbReference>
<evidence type="ECO:0000256" key="3">
    <source>
        <dbReference type="ARBA" id="ARBA00022691"/>
    </source>
</evidence>
<proteinExistence type="predicted"/>
<evidence type="ECO:0000313" key="7">
    <source>
        <dbReference type="Proteomes" id="UP000030669"/>
    </source>
</evidence>
<dbReference type="OrthoDB" id="2410195at2759"/>
<dbReference type="InterPro" id="IPR029063">
    <property type="entry name" value="SAM-dependent_MTases_sf"/>
</dbReference>
<dbReference type="PROSITE" id="PS51683">
    <property type="entry name" value="SAM_OMT_II"/>
    <property type="match status" value="1"/>
</dbReference>
<dbReference type="InterPro" id="IPR016461">
    <property type="entry name" value="COMT-like"/>
</dbReference>
<dbReference type="InterPro" id="IPR036388">
    <property type="entry name" value="WH-like_DNA-bd_sf"/>
</dbReference>
<dbReference type="PANTHER" id="PTHR43712:SF2">
    <property type="entry name" value="O-METHYLTRANSFERASE CICE"/>
    <property type="match status" value="1"/>
</dbReference>
<dbReference type="GO" id="GO:0046983">
    <property type="term" value="F:protein dimerization activity"/>
    <property type="evidence" value="ECO:0007669"/>
    <property type="project" value="InterPro"/>
</dbReference>
<evidence type="ECO:0000256" key="1">
    <source>
        <dbReference type="ARBA" id="ARBA00022603"/>
    </source>
</evidence>
<dbReference type="GO" id="GO:0008171">
    <property type="term" value="F:O-methyltransferase activity"/>
    <property type="evidence" value="ECO:0007669"/>
    <property type="project" value="InterPro"/>
</dbReference>
<keyword evidence="3" id="KW-0949">S-adenosyl-L-methionine</keyword>
<reference evidence="6 7" key="1">
    <citation type="journal article" date="2012" name="Science">
        <title>The Paleozoic origin of enzymatic lignin decomposition reconstructed from 31 fungal genomes.</title>
        <authorList>
            <person name="Floudas D."/>
            <person name="Binder M."/>
            <person name="Riley R."/>
            <person name="Barry K."/>
            <person name="Blanchette R.A."/>
            <person name="Henrissat B."/>
            <person name="Martinez A.T."/>
            <person name="Otillar R."/>
            <person name="Spatafora J.W."/>
            <person name="Yadav J.S."/>
            <person name="Aerts A."/>
            <person name="Benoit I."/>
            <person name="Boyd A."/>
            <person name="Carlson A."/>
            <person name="Copeland A."/>
            <person name="Coutinho P.M."/>
            <person name="de Vries R.P."/>
            <person name="Ferreira P."/>
            <person name="Findley K."/>
            <person name="Foster B."/>
            <person name="Gaskell J."/>
            <person name="Glotzer D."/>
            <person name="Gorecki P."/>
            <person name="Heitman J."/>
            <person name="Hesse C."/>
            <person name="Hori C."/>
            <person name="Igarashi K."/>
            <person name="Jurgens J.A."/>
            <person name="Kallen N."/>
            <person name="Kersten P."/>
            <person name="Kohler A."/>
            <person name="Kuees U."/>
            <person name="Kumar T.K.A."/>
            <person name="Kuo A."/>
            <person name="LaButti K."/>
            <person name="Larrondo L.F."/>
            <person name="Lindquist E."/>
            <person name="Ling A."/>
            <person name="Lombard V."/>
            <person name="Lucas S."/>
            <person name="Lundell T."/>
            <person name="Martin R."/>
            <person name="McLaughlin D.J."/>
            <person name="Morgenstern I."/>
            <person name="Morin E."/>
            <person name="Murat C."/>
            <person name="Nagy L.G."/>
            <person name="Nolan M."/>
            <person name="Ohm R.A."/>
            <person name="Patyshakuliyeva A."/>
            <person name="Rokas A."/>
            <person name="Ruiz-Duenas F.J."/>
            <person name="Sabat G."/>
            <person name="Salamov A."/>
            <person name="Samejima M."/>
            <person name="Schmutz J."/>
            <person name="Slot J.C."/>
            <person name="St John F."/>
            <person name="Stenlid J."/>
            <person name="Sun H."/>
            <person name="Sun S."/>
            <person name="Syed K."/>
            <person name="Tsang A."/>
            <person name="Wiebenga A."/>
            <person name="Young D."/>
            <person name="Pisabarro A."/>
            <person name="Eastwood D.C."/>
            <person name="Martin F."/>
            <person name="Cullen D."/>
            <person name="Grigoriev I.V."/>
            <person name="Hibbett D.S."/>
        </authorList>
    </citation>
    <scope>NUCLEOTIDE SEQUENCE [LARGE SCALE GENOMIC DNA]</scope>
    <source>
        <strain evidence="6 7">ATCC 11539</strain>
    </source>
</reference>
<dbReference type="STRING" id="670483.S7QJJ0"/>
<evidence type="ECO:0000259" key="4">
    <source>
        <dbReference type="Pfam" id="PF00891"/>
    </source>
</evidence>
<feature type="domain" description="O-methyltransferase C-terminal" evidence="4">
    <location>
        <begin position="266"/>
        <end position="377"/>
    </location>
</feature>
<dbReference type="OMA" id="NTDPFHT"/>
<dbReference type="EMBL" id="KB469297">
    <property type="protein sequence ID" value="EPQ59856.1"/>
    <property type="molecule type" value="Genomic_DNA"/>
</dbReference>
<dbReference type="InterPro" id="IPR012967">
    <property type="entry name" value="COMT_dimerisation"/>
</dbReference>
<dbReference type="InterPro" id="IPR036390">
    <property type="entry name" value="WH_DNA-bd_sf"/>
</dbReference>
<gene>
    <name evidence="6" type="ORF">GLOTRDRAFT_71552</name>
</gene>
<organism evidence="6 7">
    <name type="scientific">Gloeophyllum trabeum (strain ATCC 11539 / FP-39264 / Madison 617)</name>
    <name type="common">Brown rot fungus</name>
    <dbReference type="NCBI Taxonomy" id="670483"/>
    <lineage>
        <taxon>Eukaryota</taxon>
        <taxon>Fungi</taxon>
        <taxon>Dikarya</taxon>
        <taxon>Basidiomycota</taxon>
        <taxon>Agaricomycotina</taxon>
        <taxon>Agaricomycetes</taxon>
        <taxon>Gloeophyllales</taxon>
        <taxon>Gloeophyllaceae</taxon>
        <taxon>Gloeophyllum</taxon>
    </lineage>
</organism>
<dbReference type="SUPFAM" id="SSF53335">
    <property type="entry name" value="S-adenosyl-L-methionine-dependent methyltransferases"/>
    <property type="match status" value="1"/>
</dbReference>
<dbReference type="eggNOG" id="KOG3178">
    <property type="taxonomic scope" value="Eukaryota"/>
</dbReference>
<dbReference type="CDD" id="cd02440">
    <property type="entry name" value="AdoMet_MTases"/>
    <property type="match status" value="1"/>
</dbReference>
<keyword evidence="7" id="KW-1185">Reference proteome</keyword>
<dbReference type="AlphaFoldDB" id="S7QJJ0"/>
<dbReference type="GeneID" id="19308196"/>
<dbReference type="Gene3D" id="1.10.10.10">
    <property type="entry name" value="Winged helix-like DNA-binding domain superfamily/Winged helix DNA-binding domain"/>
    <property type="match status" value="1"/>
</dbReference>
<feature type="domain" description="O-methyltransferase dimerisation" evidence="5">
    <location>
        <begin position="91"/>
        <end position="160"/>
    </location>
</feature>
<dbReference type="GO" id="GO:0032259">
    <property type="term" value="P:methylation"/>
    <property type="evidence" value="ECO:0007669"/>
    <property type="project" value="UniProtKB-KW"/>
</dbReference>
<dbReference type="PANTHER" id="PTHR43712">
    <property type="entry name" value="PUTATIVE (AFU_ORTHOLOGUE AFUA_4G14580)-RELATED"/>
    <property type="match status" value="1"/>
</dbReference>
<dbReference type="HOGENOM" id="CLU_005533_0_1_1"/>
<dbReference type="SUPFAM" id="SSF46785">
    <property type="entry name" value="Winged helix' DNA-binding domain"/>
    <property type="match status" value="1"/>
</dbReference>
<evidence type="ECO:0000256" key="2">
    <source>
        <dbReference type="ARBA" id="ARBA00022679"/>
    </source>
</evidence>
<dbReference type="RefSeq" id="XP_007862729.1">
    <property type="nucleotide sequence ID" value="XM_007864538.1"/>
</dbReference>
<dbReference type="Proteomes" id="UP000030669">
    <property type="component" value="Unassembled WGS sequence"/>
</dbReference>
<keyword evidence="2 6" id="KW-0808">Transferase</keyword>
<protein>
    <submittedName>
        <fullName evidence="6">S-adenosyl-L-methionine-dependent methyltransferase</fullName>
    </submittedName>
</protein>
<dbReference type="KEGG" id="gtr:GLOTRDRAFT_71552"/>
<dbReference type="InterPro" id="IPR001077">
    <property type="entry name" value="COMT_C"/>
</dbReference>
<dbReference type="Pfam" id="PF00891">
    <property type="entry name" value="Methyltransf_2"/>
    <property type="match status" value="1"/>
</dbReference>
<accession>S7QJJ0</accession>
<dbReference type="Gene3D" id="3.40.50.150">
    <property type="entry name" value="Vaccinia Virus protein VP39"/>
    <property type="match status" value="1"/>
</dbReference>